<reference evidence="2 3" key="1">
    <citation type="submission" date="2023-07" db="EMBL/GenBank/DDBJ databases">
        <title>Sequencing the genomes of 1000 actinobacteria strains.</title>
        <authorList>
            <person name="Klenk H.-P."/>
        </authorList>
    </citation>
    <scope>NUCLEOTIDE SEQUENCE [LARGE SCALE GENOMIC DNA]</scope>
    <source>
        <strain evidence="2 3">DSM 44109</strain>
    </source>
</reference>
<keyword evidence="1" id="KW-0472">Membrane</keyword>
<sequence>MIAGDIAGASKRDLLVLDLFVIGVLPFLVGVVAMARNRTLVDVISGICGVLALLHLPLVLRELPITLPPEGIPADVLADVLADMFAGSQPDFHFGTRPEGGYWALAPVAYAISAIALLVATRRGGRGAMHDD</sequence>
<feature type="transmembrane region" description="Helical" evidence="1">
    <location>
        <begin position="40"/>
        <end position="60"/>
    </location>
</feature>
<gene>
    <name evidence="2" type="ORF">J2S55_003592</name>
</gene>
<name>A0ABT9R515_9ACTN</name>
<evidence type="ECO:0000313" key="2">
    <source>
        <dbReference type="EMBL" id="MDP9864326.1"/>
    </source>
</evidence>
<dbReference type="EMBL" id="JAUSRB010000002">
    <property type="protein sequence ID" value="MDP9864326.1"/>
    <property type="molecule type" value="Genomic_DNA"/>
</dbReference>
<evidence type="ECO:0000313" key="3">
    <source>
        <dbReference type="Proteomes" id="UP001230426"/>
    </source>
</evidence>
<feature type="transmembrane region" description="Helical" evidence="1">
    <location>
        <begin position="14"/>
        <end position="33"/>
    </location>
</feature>
<evidence type="ECO:0000256" key="1">
    <source>
        <dbReference type="SAM" id="Phobius"/>
    </source>
</evidence>
<evidence type="ECO:0008006" key="4">
    <source>
        <dbReference type="Google" id="ProtNLM"/>
    </source>
</evidence>
<comment type="caution">
    <text evidence="2">The sequence shown here is derived from an EMBL/GenBank/DDBJ whole genome shotgun (WGS) entry which is preliminary data.</text>
</comment>
<keyword evidence="1" id="KW-1133">Transmembrane helix</keyword>
<proteinExistence type="predicted"/>
<feature type="transmembrane region" description="Helical" evidence="1">
    <location>
        <begin position="100"/>
        <end position="120"/>
    </location>
</feature>
<accession>A0ABT9R515</accession>
<dbReference type="RefSeq" id="WP_306861999.1">
    <property type="nucleotide sequence ID" value="NZ_JAUSRB010000002.1"/>
</dbReference>
<protein>
    <recommendedName>
        <fullName evidence="4">ABC transporter permease</fullName>
    </recommendedName>
</protein>
<organism evidence="2 3">
    <name type="scientific">Streptosporangium brasiliense</name>
    <dbReference type="NCBI Taxonomy" id="47480"/>
    <lineage>
        <taxon>Bacteria</taxon>
        <taxon>Bacillati</taxon>
        <taxon>Actinomycetota</taxon>
        <taxon>Actinomycetes</taxon>
        <taxon>Streptosporangiales</taxon>
        <taxon>Streptosporangiaceae</taxon>
        <taxon>Streptosporangium</taxon>
    </lineage>
</organism>
<keyword evidence="3" id="KW-1185">Reference proteome</keyword>
<keyword evidence="1" id="KW-0812">Transmembrane</keyword>
<dbReference type="Proteomes" id="UP001230426">
    <property type="component" value="Unassembled WGS sequence"/>
</dbReference>